<organism evidence="1 2">
    <name type="scientific">Robbsia andropogonis</name>
    <dbReference type="NCBI Taxonomy" id="28092"/>
    <lineage>
        <taxon>Bacteria</taxon>
        <taxon>Pseudomonadati</taxon>
        <taxon>Pseudomonadota</taxon>
        <taxon>Betaproteobacteria</taxon>
        <taxon>Burkholderiales</taxon>
        <taxon>Burkholderiaceae</taxon>
        <taxon>Robbsia</taxon>
    </lineage>
</organism>
<dbReference type="PATRIC" id="fig|28092.6.peg.4036"/>
<evidence type="ECO:0000313" key="2">
    <source>
        <dbReference type="Proteomes" id="UP000033618"/>
    </source>
</evidence>
<dbReference type="AlphaFoldDB" id="A0A0F5JXE6"/>
<dbReference type="EMBL" id="LAQU01000019">
    <property type="protein sequence ID" value="KKB62516.1"/>
    <property type="molecule type" value="Genomic_DNA"/>
</dbReference>
<protein>
    <submittedName>
        <fullName evidence="1">Uncharacterized protein</fullName>
    </submittedName>
</protein>
<comment type="caution">
    <text evidence="1">The sequence shown here is derived from an EMBL/GenBank/DDBJ whole genome shotgun (WGS) entry which is preliminary data.</text>
</comment>
<dbReference type="OrthoDB" id="8964561at2"/>
<dbReference type="Proteomes" id="UP000033618">
    <property type="component" value="Unassembled WGS sequence"/>
</dbReference>
<accession>A0A0F5JXE6</accession>
<proteinExistence type="predicted"/>
<keyword evidence="2" id="KW-1185">Reference proteome</keyword>
<gene>
    <name evidence="1" type="ORF">WM40_17140</name>
</gene>
<dbReference type="RefSeq" id="WP_024902327.1">
    <property type="nucleotide sequence ID" value="NZ_CADFGU010000001.1"/>
</dbReference>
<reference evidence="1 2" key="1">
    <citation type="submission" date="2015-03" db="EMBL/GenBank/DDBJ databases">
        <title>Draft Genome Sequence of Burkholderia andropogonis type strain ICMP2807, isolated from Sorghum bicolor.</title>
        <authorList>
            <person name="Lopes-Santos L."/>
            <person name="Castro D.B."/>
            <person name="Ottoboni L.M."/>
            <person name="Park D."/>
            <person name="Weirc B.S."/>
            <person name="Destefano S.A."/>
        </authorList>
    </citation>
    <scope>NUCLEOTIDE SEQUENCE [LARGE SCALE GENOMIC DNA]</scope>
    <source>
        <strain evidence="1 2">ICMP2807</strain>
    </source>
</reference>
<evidence type="ECO:0000313" key="1">
    <source>
        <dbReference type="EMBL" id="KKB62516.1"/>
    </source>
</evidence>
<sequence length="119" mass="13497">MTHVDLNFDNRKALLFALTSERLSVYYEHDVWPDDNRALDTAKVWLMRQDLVGPPRLIRELAQLSGQFAKTLADSLSREAGLYMAHEMNQSLDPNHASPVAMDLLDECGRLLREASLAD</sequence>
<name>A0A0F5JXE6_9BURK</name>